<dbReference type="Pfam" id="PF13649">
    <property type="entry name" value="Methyltransf_25"/>
    <property type="match status" value="1"/>
</dbReference>
<dbReference type="EMBL" id="FQWV01000001">
    <property type="protein sequence ID" value="SHG41334.1"/>
    <property type="molecule type" value="Genomic_DNA"/>
</dbReference>
<keyword evidence="2 4" id="KW-0808">Transferase</keyword>
<dbReference type="PANTHER" id="PTHR43861">
    <property type="entry name" value="TRANS-ACONITATE 2-METHYLTRANSFERASE-RELATED"/>
    <property type="match status" value="1"/>
</dbReference>
<protein>
    <submittedName>
        <fullName evidence="4">Trans-aconitate methyltransferase</fullName>
    </submittedName>
</protein>
<dbReference type="CDD" id="cd02440">
    <property type="entry name" value="AdoMet_MTases"/>
    <property type="match status" value="1"/>
</dbReference>
<proteinExistence type="predicted"/>
<dbReference type="SUPFAM" id="SSF53335">
    <property type="entry name" value="S-adenosyl-L-methionine-dependent methyltransferases"/>
    <property type="match status" value="1"/>
</dbReference>
<dbReference type="OrthoDB" id="11691at2157"/>
<accession>A0A1M5JL88</accession>
<name>A0A1M5JL88_9EURY</name>
<dbReference type="Proteomes" id="UP000184357">
    <property type="component" value="Unassembled WGS sequence"/>
</dbReference>
<dbReference type="RefSeq" id="WP_073306520.1">
    <property type="nucleotide sequence ID" value="NZ_FQWV01000001.1"/>
</dbReference>
<gene>
    <name evidence="4" type="ORF">SAMN05443636_0163</name>
</gene>
<dbReference type="GO" id="GO:0008168">
    <property type="term" value="F:methyltransferase activity"/>
    <property type="evidence" value="ECO:0007669"/>
    <property type="project" value="UniProtKB-KW"/>
</dbReference>
<reference evidence="4 5" key="1">
    <citation type="submission" date="2016-11" db="EMBL/GenBank/DDBJ databases">
        <authorList>
            <person name="Jaros S."/>
            <person name="Januszkiewicz K."/>
            <person name="Wedrychowicz H."/>
        </authorList>
    </citation>
    <scope>NUCLEOTIDE SEQUENCE [LARGE SCALE GENOMIC DNA]</scope>
    <source>
        <strain evidence="4 5">DSM 9297</strain>
    </source>
</reference>
<dbReference type="STRING" id="43928.SAMN05443636_0163"/>
<keyword evidence="1 4" id="KW-0489">Methyltransferase</keyword>
<dbReference type="Gene3D" id="3.40.50.150">
    <property type="entry name" value="Vaccinia Virus protein VP39"/>
    <property type="match status" value="1"/>
</dbReference>
<keyword evidence="5" id="KW-1185">Reference proteome</keyword>
<sequence length="253" mass="27816">MSDADEWDVDRYEESHGFVHEYGADLLDLLDPVPGERVLDLGCGTGHLTARIGERGAEAVGVDADQAMLAEARASYPSVEFREADGQSFSVGEPFDAVFSNAALHWMPDQDGVADSVRGALRPGGRFVAELGGHGNVDRVREALREEAAAAGADATDPWHFPRLGEHASLLEGHGFEVRFARLFDRPTALDGAEGLREWLRTFAGSFVTGLDEDGRAAVLDRVAERLRSDLYDSRNDEWTLGYRRLRFLAVRE</sequence>
<dbReference type="AlphaFoldDB" id="A0A1M5JL88"/>
<dbReference type="InterPro" id="IPR029063">
    <property type="entry name" value="SAM-dependent_MTases_sf"/>
</dbReference>
<evidence type="ECO:0000313" key="5">
    <source>
        <dbReference type="Proteomes" id="UP000184357"/>
    </source>
</evidence>
<feature type="domain" description="Methyltransferase" evidence="3">
    <location>
        <begin position="38"/>
        <end position="125"/>
    </location>
</feature>
<dbReference type="InterPro" id="IPR041698">
    <property type="entry name" value="Methyltransf_25"/>
</dbReference>
<organism evidence="4 5">
    <name type="scientific">Halobaculum gomorrense</name>
    <dbReference type="NCBI Taxonomy" id="43928"/>
    <lineage>
        <taxon>Archaea</taxon>
        <taxon>Methanobacteriati</taxon>
        <taxon>Methanobacteriota</taxon>
        <taxon>Stenosarchaea group</taxon>
        <taxon>Halobacteria</taxon>
        <taxon>Halobacteriales</taxon>
        <taxon>Haloferacaceae</taxon>
        <taxon>Halobaculum</taxon>
    </lineage>
</organism>
<evidence type="ECO:0000256" key="1">
    <source>
        <dbReference type="ARBA" id="ARBA00022603"/>
    </source>
</evidence>
<dbReference type="GO" id="GO:0032259">
    <property type="term" value="P:methylation"/>
    <property type="evidence" value="ECO:0007669"/>
    <property type="project" value="UniProtKB-KW"/>
</dbReference>
<dbReference type="PANTHER" id="PTHR43861:SF1">
    <property type="entry name" value="TRANS-ACONITATE 2-METHYLTRANSFERASE"/>
    <property type="match status" value="1"/>
</dbReference>
<evidence type="ECO:0000313" key="4">
    <source>
        <dbReference type="EMBL" id="SHG41334.1"/>
    </source>
</evidence>
<evidence type="ECO:0000259" key="3">
    <source>
        <dbReference type="Pfam" id="PF13649"/>
    </source>
</evidence>
<evidence type="ECO:0000256" key="2">
    <source>
        <dbReference type="ARBA" id="ARBA00022679"/>
    </source>
</evidence>